<proteinExistence type="inferred from homology"/>
<name>A0A6N2U5G2_9FIRM</name>
<sequence length="263" mass="29024">MEPLLQAEHITICYHGTPVVCDVSFEIQKGEILGIVGDSGSGKSSIIKAVTGLLGNSGMVTRGDVYYKGLNVVDMPKGELRKLLGPEIGVVFQDCKSALCPVRKVGDQIFESMKEHRRISRKESDCLASSIMEKIGLKDPERVLDSYPFELSGGMNQRVGICTAMMQNPPLLLADEPTSALDVTVQKQVVEELKLMRKEYGTAMIVVTHNMGVIKALADQVLVLKEGKAVEYGEADQILYHPKHPYTKELMDSVLYLKRQKQA</sequence>
<evidence type="ECO:0000259" key="8">
    <source>
        <dbReference type="PROSITE" id="PS50893"/>
    </source>
</evidence>
<evidence type="ECO:0000313" key="9">
    <source>
        <dbReference type="EMBL" id="VYT13210.1"/>
    </source>
</evidence>
<reference evidence="9" key="1">
    <citation type="submission" date="2019-11" db="EMBL/GenBank/DDBJ databases">
        <authorList>
            <person name="Feng L."/>
        </authorList>
    </citation>
    <scope>NUCLEOTIDE SEQUENCE</scope>
    <source>
        <strain evidence="9">BgluceraseaLFYP119</strain>
    </source>
</reference>
<gene>
    <name evidence="9" type="primary">oppD_3</name>
    <name evidence="9" type="ORF">BGLFYP119_01931</name>
</gene>
<dbReference type="GO" id="GO:0005524">
    <property type="term" value="F:ATP binding"/>
    <property type="evidence" value="ECO:0007669"/>
    <property type="project" value="UniProtKB-KW"/>
</dbReference>
<organism evidence="9">
    <name type="scientific">Blautia glucerasea</name>
    <dbReference type="NCBI Taxonomy" id="536633"/>
    <lineage>
        <taxon>Bacteria</taxon>
        <taxon>Bacillati</taxon>
        <taxon>Bacillota</taxon>
        <taxon>Clostridia</taxon>
        <taxon>Lachnospirales</taxon>
        <taxon>Lachnospiraceae</taxon>
        <taxon>Blautia</taxon>
    </lineage>
</organism>
<dbReference type="Gene3D" id="3.40.50.300">
    <property type="entry name" value="P-loop containing nucleotide triphosphate hydrolases"/>
    <property type="match status" value="1"/>
</dbReference>
<dbReference type="InterPro" id="IPR013563">
    <property type="entry name" value="Oligopep_ABC_C"/>
</dbReference>
<keyword evidence="4" id="KW-1003">Cell membrane</keyword>
<dbReference type="PROSITE" id="PS50893">
    <property type="entry name" value="ABC_TRANSPORTER_2"/>
    <property type="match status" value="1"/>
</dbReference>
<accession>A0A6N2U5G2</accession>
<dbReference type="InterPro" id="IPR027417">
    <property type="entry name" value="P-loop_NTPase"/>
</dbReference>
<dbReference type="PANTHER" id="PTHR43297:SF2">
    <property type="entry name" value="DIPEPTIDE TRANSPORT ATP-BINDING PROTEIN DPPD"/>
    <property type="match status" value="1"/>
</dbReference>
<dbReference type="EMBL" id="CACRST010000018">
    <property type="protein sequence ID" value="VYT13210.1"/>
    <property type="molecule type" value="Genomic_DNA"/>
</dbReference>
<dbReference type="SUPFAM" id="SSF52540">
    <property type="entry name" value="P-loop containing nucleoside triphosphate hydrolases"/>
    <property type="match status" value="1"/>
</dbReference>
<dbReference type="CDD" id="cd03257">
    <property type="entry name" value="ABC_NikE_OppD_transporters"/>
    <property type="match status" value="1"/>
</dbReference>
<keyword evidence="5" id="KW-0547">Nucleotide-binding</keyword>
<dbReference type="PANTHER" id="PTHR43297">
    <property type="entry name" value="OLIGOPEPTIDE TRANSPORT ATP-BINDING PROTEIN APPD"/>
    <property type="match status" value="1"/>
</dbReference>
<evidence type="ECO:0000256" key="6">
    <source>
        <dbReference type="ARBA" id="ARBA00022840"/>
    </source>
</evidence>
<evidence type="ECO:0000256" key="4">
    <source>
        <dbReference type="ARBA" id="ARBA00022475"/>
    </source>
</evidence>
<dbReference type="Pfam" id="PF08352">
    <property type="entry name" value="oligo_HPY"/>
    <property type="match status" value="1"/>
</dbReference>
<dbReference type="GO" id="GO:0016887">
    <property type="term" value="F:ATP hydrolysis activity"/>
    <property type="evidence" value="ECO:0007669"/>
    <property type="project" value="InterPro"/>
</dbReference>
<dbReference type="GO" id="GO:0015833">
    <property type="term" value="P:peptide transport"/>
    <property type="evidence" value="ECO:0007669"/>
    <property type="project" value="InterPro"/>
</dbReference>
<feature type="domain" description="ABC transporter" evidence="8">
    <location>
        <begin position="5"/>
        <end position="251"/>
    </location>
</feature>
<evidence type="ECO:0000256" key="5">
    <source>
        <dbReference type="ARBA" id="ARBA00022741"/>
    </source>
</evidence>
<evidence type="ECO:0000256" key="1">
    <source>
        <dbReference type="ARBA" id="ARBA00004202"/>
    </source>
</evidence>
<comment type="subcellular location">
    <subcellularLocation>
        <location evidence="1">Cell membrane</location>
        <topology evidence="1">Peripheral membrane protein</topology>
    </subcellularLocation>
</comment>
<protein>
    <submittedName>
        <fullName evidence="9">Oligopeptide transport ATP-binding protein OppD</fullName>
    </submittedName>
</protein>
<dbReference type="RefSeq" id="WP_156354353.1">
    <property type="nucleotide sequence ID" value="NZ_CACRST010000018.1"/>
</dbReference>
<dbReference type="Pfam" id="PF00005">
    <property type="entry name" value="ABC_tran"/>
    <property type="match status" value="1"/>
</dbReference>
<keyword evidence="3" id="KW-0813">Transport</keyword>
<dbReference type="InterPro" id="IPR003593">
    <property type="entry name" value="AAA+_ATPase"/>
</dbReference>
<comment type="similarity">
    <text evidence="2">Belongs to the ABC transporter superfamily.</text>
</comment>
<dbReference type="GO" id="GO:0005886">
    <property type="term" value="C:plasma membrane"/>
    <property type="evidence" value="ECO:0007669"/>
    <property type="project" value="UniProtKB-SubCell"/>
</dbReference>
<evidence type="ECO:0000256" key="2">
    <source>
        <dbReference type="ARBA" id="ARBA00005417"/>
    </source>
</evidence>
<keyword evidence="7" id="KW-0472">Membrane</keyword>
<dbReference type="InterPro" id="IPR003439">
    <property type="entry name" value="ABC_transporter-like_ATP-bd"/>
</dbReference>
<dbReference type="AlphaFoldDB" id="A0A6N2U5G2"/>
<evidence type="ECO:0000256" key="3">
    <source>
        <dbReference type="ARBA" id="ARBA00022448"/>
    </source>
</evidence>
<keyword evidence="6 9" id="KW-0067">ATP-binding</keyword>
<dbReference type="SMART" id="SM00382">
    <property type="entry name" value="AAA"/>
    <property type="match status" value="1"/>
</dbReference>
<dbReference type="InterPro" id="IPR050388">
    <property type="entry name" value="ABC_Ni/Peptide_Import"/>
</dbReference>
<evidence type="ECO:0000256" key="7">
    <source>
        <dbReference type="ARBA" id="ARBA00023136"/>
    </source>
</evidence>